<dbReference type="Proteomes" id="UP000017184">
    <property type="component" value="Chromosome"/>
</dbReference>
<protein>
    <submittedName>
        <fullName evidence="2">Calcium-binding RTX toxin-like protein</fullName>
    </submittedName>
</protein>
<reference evidence="2 3" key="1">
    <citation type="journal article" date="2013" name="Genome Biol.">
        <title>Genomic analysis reveals key aspects of prokaryotic symbiosis in the phototrophic consortium "Chlorochromatium aggregatum".</title>
        <authorList>
            <person name="Liu Z."/>
            <person name="Muller J."/>
            <person name="Li T."/>
            <person name="Alvey R.M."/>
            <person name="Vogl K."/>
            <person name="Frigaard N.U."/>
            <person name="Rockwell N.C."/>
            <person name="Boyd E.S."/>
            <person name="Tomsho L.P."/>
            <person name="Schuster S.C."/>
            <person name="Henke P."/>
            <person name="Rohde M."/>
            <person name="Overmann J."/>
            <person name="Bryant D.A."/>
        </authorList>
    </citation>
    <scope>NUCLEOTIDE SEQUENCE [LARGE SCALE GENOMIC DNA]</scope>
    <source>
        <strain evidence="2">CR</strain>
    </source>
</reference>
<dbReference type="eggNOG" id="COG2931">
    <property type="taxonomic scope" value="Bacteria"/>
</dbReference>
<evidence type="ECO:0000256" key="1">
    <source>
        <dbReference type="SAM" id="MobiDB-lite"/>
    </source>
</evidence>
<accession>U5N6Q3</accession>
<proteinExistence type="predicted"/>
<sequence length="346" mass="37306">MKIMQSNISLYGEHTQASHRTQQTSLRISSGNEQPATRANPAGVTFSLSRAAQDALARSMASSASENAKGVSSSDSSPLEPKMRLLANMIEALTGQPVRVFQAHAASREDARVSIRQSMQSSSVDMELATYERVAEMESTRFRAEGVIQTADGQAFAFDVELEMHRAYVQESYQSTRIGTQQAAAPLTDPLLLQFDGTGVELQDMQFSFDLNVDGTLDSIAMPATGSGFLALDRNGNGAIDDGSELFGPRSGDGFADLAEHDQDGNGWIDENDPVFSQLRVWTADAQGAQTLSTLEQSGVGALYLGRVQTPFSVQTDDHRTLGQVRSSGVFLTEAGDVKTMHQVDL</sequence>
<dbReference type="PANTHER" id="PTHR39431:SF1">
    <property type="entry name" value="FRPA_C-RELATED PROTEIN"/>
    <property type="match status" value="1"/>
</dbReference>
<dbReference type="HOGENOM" id="CLU_047227_0_0_4"/>
<evidence type="ECO:0000313" key="3">
    <source>
        <dbReference type="Proteomes" id="UP000017184"/>
    </source>
</evidence>
<name>U5N6Q3_9BURK</name>
<dbReference type="AlphaFoldDB" id="U5N6Q3"/>
<dbReference type="STRING" id="946483.Cenrod_0856"/>
<dbReference type="PANTHER" id="PTHR39431">
    <property type="entry name" value="FRPA/C-RELATED PROTEIN"/>
    <property type="match status" value="1"/>
</dbReference>
<evidence type="ECO:0000313" key="2">
    <source>
        <dbReference type="EMBL" id="AGX86960.1"/>
    </source>
</evidence>
<dbReference type="EMBL" id="CP004885">
    <property type="protein sequence ID" value="AGX86960.1"/>
    <property type="molecule type" value="Genomic_DNA"/>
</dbReference>
<feature type="region of interest" description="Disordered" evidence="1">
    <location>
        <begin position="1"/>
        <end position="41"/>
    </location>
</feature>
<feature type="compositionally biased region" description="Polar residues" evidence="1">
    <location>
        <begin position="60"/>
        <end position="77"/>
    </location>
</feature>
<keyword evidence="3" id="KW-1185">Reference proteome</keyword>
<feature type="region of interest" description="Disordered" evidence="1">
    <location>
        <begin position="57"/>
        <end position="80"/>
    </location>
</feature>
<dbReference type="KEGG" id="cbx:Cenrod_0856"/>
<organism evidence="2 3">
    <name type="scientific">Candidatus Symbiobacter mobilis CR</name>
    <dbReference type="NCBI Taxonomy" id="946483"/>
    <lineage>
        <taxon>Bacteria</taxon>
        <taxon>Pseudomonadati</taxon>
        <taxon>Pseudomonadota</taxon>
        <taxon>Betaproteobacteria</taxon>
        <taxon>Burkholderiales</taxon>
        <taxon>Comamonadaceae</taxon>
    </lineage>
</organism>
<feature type="compositionally biased region" description="Polar residues" evidence="1">
    <location>
        <begin position="18"/>
        <end position="37"/>
    </location>
</feature>
<gene>
    <name evidence="2" type="ORF">Cenrod_0856</name>
</gene>